<dbReference type="RefSeq" id="WP_004638037.1">
    <property type="nucleotide sequence ID" value="NZ_GG770435.1"/>
</dbReference>
<feature type="region of interest" description="Disordered" evidence="1">
    <location>
        <begin position="126"/>
        <end position="151"/>
    </location>
</feature>
<dbReference type="HOGENOM" id="CLU_1882987_0_0_6"/>
<name>D4XMZ0_ACIHA</name>
<evidence type="ECO:0000313" key="3">
    <source>
        <dbReference type="Proteomes" id="UP000003085"/>
    </source>
</evidence>
<dbReference type="InterPro" id="IPR045955">
    <property type="entry name" value="DUF6375"/>
</dbReference>
<gene>
    <name evidence="2" type="ORF">HMP0015_1082</name>
</gene>
<feature type="compositionally biased region" description="Basic residues" evidence="1">
    <location>
        <begin position="135"/>
        <end position="144"/>
    </location>
</feature>
<dbReference type="AlphaFoldDB" id="D4XMZ0"/>
<organism evidence="2 3">
    <name type="scientific">Acinetobacter haemolyticus ATCC 19194</name>
    <dbReference type="NCBI Taxonomy" id="707232"/>
    <lineage>
        <taxon>Bacteria</taxon>
        <taxon>Pseudomonadati</taxon>
        <taxon>Pseudomonadota</taxon>
        <taxon>Gammaproteobacteria</taxon>
        <taxon>Moraxellales</taxon>
        <taxon>Moraxellaceae</taxon>
        <taxon>Acinetobacter</taxon>
    </lineage>
</organism>
<evidence type="ECO:0000256" key="1">
    <source>
        <dbReference type="SAM" id="MobiDB-lite"/>
    </source>
</evidence>
<dbReference type="Proteomes" id="UP000003085">
    <property type="component" value="Unassembled WGS sequence"/>
</dbReference>
<dbReference type="EMBL" id="ADMT01000109">
    <property type="protein sequence ID" value="EFF83443.1"/>
    <property type="molecule type" value="Genomic_DNA"/>
</dbReference>
<dbReference type="Pfam" id="PF19902">
    <property type="entry name" value="DUF6375"/>
    <property type="match status" value="1"/>
</dbReference>
<reference evidence="3" key="1">
    <citation type="submission" date="2010-03" db="EMBL/GenBank/DDBJ databases">
        <title>Complete sequence of Mobiluncus curtisii ATCC 43063.</title>
        <authorList>
            <person name="Muzny D."/>
            <person name="Qin X."/>
            <person name="Deng J."/>
            <person name="Jiang H."/>
            <person name="Liu Y."/>
            <person name="Qu J."/>
            <person name="Song X.-Z."/>
            <person name="Zhang L."/>
            <person name="Thornton R."/>
            <person name="Coyle M."/>
            <person name="Francisco L."/>
            <person name="Jackson L."/>
            <person name="Javaid M."/>
            <person name="Korchina V."/>
            <person name="Kovar C."/>
            <person name="Mata R."/>
            <person name="Mathew T."/>
            <person name="Ngo R."/>
            <person name="Nguyen L."/>
            <person name="Nguyen N."/>
            <person name="Okwuonu G."/>
            <person name="Ongeri F."/>
            <person name="Pham C."/>
            <person name="Simmons D."/>
            <person name="Wilczek-Boney K."/>
            <person name="Hale W."/>
            <person name="Jakkamsetti A."/>
            <person name="Pham P."/>
            <person name="Ruth R."/>
            <person name="San Lucas F."/>
            <person name="Warren J."/>
            <person name="Zhang J."/>
            <person name="Zhao Z."/>
            <person name="Zhou C."/>
            <person name="Zhu D."/>
            <person name="Lee S."/>
            <person name="Bess C."/>
            <person name="Blankenburg K."/>
            <person name="Forbes L."/>
            <person name="Fu Q."/>
            <person name="Gubbala S."/>
            <person name="Hirani K."/>
            <person name="Jayaseelan J.C."/>
            <person name="Lara F."/>
            <person name="Munidasa M."/>
            <person name="Palculict T."/>
            <person name="Patil S."/>
            <person name="Pu L.-L."/>
            <person name="Saada N."/>
            <person name="Tang L."/>
            <person name="Weissenberger G."/>
            <person name="Zhu Y."/>
            <person name="Hemphill L."/>
            <person name="Shang Y."/>
            <person name="Youmans B."/>
            <person name="Ayvaz T."/>
            <person name="Ross M."/>
            <person name="Santibanez J."/>
            <person name="Aqrawi P."/>
            <person name="Gross S."/>
            <person name="Joshi V."/>
            <person name="Fowler G."/>
            <person name="Nazareth L."/>
            <person name="Reid J."/>
            <person name="Worley K."/>
            <person name="Petrosino J."/>
            <person name="Highlander S."/>
            <person name="Gibbs R."/>
            <person name="Gibbs R."/>
        </authorList>
    </citation>
    <scope>NUCLEOTIDE SEQUENCE [LARGE SCALE GENOMIC DNA]</scope>
    <source>
        <strain evidence="3">ATCC 19194</strain>
    </source>
</reference>
<evidence type="ECO:0000313" key="2">
    <source>
        <dbReference type="EMBL" id="EFF83443.1"/>
    </source>
</evidence>
<protein>
    <submittedName>
        <fullName evidence="2">Uncharacterized protein</fullName>
    </submittedName>
</protein>
<sequence>MKIWNSYGSEHSMNLVLIGSFVQEKNAENIEKLIGKLKLASEHEGYYLSGEPSENHRFSREVLEALQEQQIHHLSPLEIDQFNSDYYLERDGNKITIDTDEIDISAFIKIFVDAGAKVEVYSKHFYSETSETSKKPKKPKKPKKIKDSEEE</sequence>
<comment type="caution">
    <text evidence="2">The sequence shown here is derived from an EMBL/GenBank/DDBJ whole genome shotgun (WGS) entry which is preliminary data.</text>
</comment>
<proteinExistence type="predicted"/>
<accession>D4XMZ0</accession>